<dbReference type="CDD" id="cd18831">
    <property type="entry name" value="GH43_AnAbnA-like"/>
    <property type="match status" value="1"/>
</dbReference>
<evidence type="ECO:0000313" key="11">
    <source>
        <dbReference type="EMBL" id="CCM00536.1"/>
    </source>
</evidence>
<dbReference type="HOGENOM" id="CLU_009397_5_0_1"/>
<dbReference type="STRING" id="599839.J4I948"/>
<evidence type="ECO:0000313" key="12">
    <source>
        <dbReference type="Proteomes" id="UP000006352"/>
    </source>
</evidence>
<dbReference type="PANTHER" id="PTHR43301:SF3">
    <property type="entry name" value="ARABINAN ENDO-1,5-ALPHA-L-ARABINOSIDASE A-RELATED"/>
    <property type="match status" value="1"/>
</dbReference>
<keyword evidence="6 7" id="KW-0326">Glycosidase</keyword>
<evidence type="ECO:0000256" key="5">
    <source>
        <dbReference type="ARBA" id="ARBA00022801"/>
    </source>
</evidence>
<dbReference type="InterPro" id="IPR023296">
    <property type="entry name" value="Glyco_hydro_beta-prop_sf"/>
</dbReference>
<comment type="catalytic activity">
    <reaction evidence="1 7">
        <text>Endohydrolysis of (1-&gt;5)-alpha-arabinofuranosidic linkages in (1-&gt;5)-arabinans.</text>
        <dbReference type="EC" id="3.2.1.99"/>
    </reaction>
</comment>
<reference evidence="11 12" key="1">
    <citation type="journal article" date="2012" name="Appl. Environ. Microbiol.">
        <title>Short-read sequencing for genomic analysis of the brown rot fungus Fibroporia radiculosa.</title>
        <authorList>
            <person name="Tang J.D."/>
            <person name="Perkins A.D."/>
            <person name="Sonstegard T.S."/>
            <person name="Schroeder S.G."/>
            <person name="Burgess S.C."/>
            <person name="Diehl S.V."/>
        </authorList>
    </citation>
    <scope>NUCLEOTIDE SEQUENCE [LARGE SCALE GENOMIC DNA]</scope>
    <source>
        <strain evidence="11 12">TFFH 294</strain>
    </source>
</reference>
<dbReference type="Proteomes" id="UP000006352">
    <property type="component" value="Unassembled WGS sequence"/>
</dbReference>
<dbReference type="PIRSF" id="PIRSF026534">
    <property type="entry name" value="Endo_alpha-L-arabinosidase"/>
    <property type="match status" value="1"/>
</dbReference>
<dbReference type="SUPFAM" id="SSF75005">
    <property type="entry name" value="Arabinanase/levansucrase/invertase"/>
    <property type="match status" value="1"/>
</dbReference>
<feature type="signal peptide" evidence="10">
    <location>
        <begin position="1"/>
        <end position="18"/>
    </location>
</feature>
<comment type="pathway">
    <text evidence="2 7">Glycan metabolism; L-arabinan degradation.</text>
</comment>
<evidence type="ECO:0000256" key="7">
    <source>
        <dbReference type="PIRNR" id="PIRNR026534"/>
    </source>
</evidence>
<dbReference type="Pfam" id="PF04616">
    <property type="entry name" value="Glyco_hydro_43"/>
    <property type="match status" value="1"/>
</dbReference>
<dbReference type="AlphaFoldDB" id="J4I948"/>
<evidence type="ECO:0000256" key="1">
    <source>
        <dbReference type="ARBA" id="ARBA00000375"/>
    </source>
</evidence>
<dbReference type="UniPathway" id="UPA00667"/>
<keyword evidence="10" id="KW-0732">Signal</keyword>
<dbReference type="PANTHER" id="PTHR43301">
    <property type="entry name" value="ARABINAN ENDO-1,5-ALPHA-L-ARABINOSIDASE"/>
    <property type="match status" value="1"/>
</dbReference>
<dbReference type="InterPro" id="IPR050727">
    <property type="entry name" value="GH43_arabinanases"/>
</dbReference>
<feature type="active site" description="Proton acceptor" evidence="8">
    <location>
        <position position="58"/>
    </location>
</feature>
<evidence type="ECO:0000256" key="10">
    <source>
        <dbReference type="SAM" id="SignalP"/>
    </source>
</evidence>
<dbReference type="GO" id="GO:0031222">
    <property type="term" value="P:arabinan catabolic process"/>
    <property type="evidence" value="ECO:0007669"/>
    <property type="project" value="UniProtKB-UniPathway"/>
</dbReference>
<comment type="similarity">
    <text evidence="3 7">Belongs to the glycosyl hydrolase 43 family.</text>
</comment>
<protein>
    <recommendedName>
        <fullName evidence="4 7">Arabinan endo-1,5-alpha-L-arabinosidase</fullName>
        <ecNumber evidence="4 7">3.2.1.99</ecNumber>
    </recommendedName>
</protein>
<evidence type="ECO:0000256" key="9">
    <source>
        <dbReference type="PIRSR" id="PIRSR606710-2"/>
    </source>
</evidence>
<dbReference type="OrthoDB" id="195678at2759"/>
<dbReference type="GO" id="GO:0046558">
    <property type="term" value="F:arabinan endo-1,5-alpha-L-arabinosidase activity"/>
    <property type="evidence" value="ECO:0007669"/>
    <property type="project" value="UniProtKB-EC"/>
</dbReference>
<feature type="active site" description="Proton donor" evidence="8">
    <location>
        <position position="224"/>
    </location>
</feature>
<dbReference type="RefSeq" id="XP_012179819.1">
    <property type="nucleotide sequence ID" value="XM_012324429.1"/>
</dbReference>
<name>J4I948_9APHY</name>
<evidence type="ECO:0000256" key="3">
    <source>
        <dbReference type="ARBA" id="ARBA00009865"/>
    </source>
</evidence>
<evidence type="ECO:0000256" key="6">
    <source>
        <dbReference type="ARBA" id="ARBA00023295"/>
    </source>
</evidence>
<sequence length="362" mass="39647">MFYFFLTAGSLLSSHVLASPSPRATTTTTADVLNYTFPAGANWPEPLPITGDWFFVHDPSMIQRETDSKYFLFTTHDKAGIITSNSLSGPYAVVGSVLPDNSSIDLPGNNDIWAPDVHFEYGEYYCFYAVSTFGSQDSAIGLATSKSMDPGTWIDHGEVWNSVTGDDYNAIDPNLFFDEHDKPYLAYGSFWGDLFQIPLTPNLMAGVGTPQEVSLNSSDTHAEEGSFVYKHDNYYYLFLSAGICCGFVEDDLPQAGTEYHVVVGRSEFAHGPFVDADGVALLDSGGTIILGSHGRVYAPGGQAIFVDKYYDSKVQSLQEREVFVYHYVPADGVSPYNDSYSSLGLNGINWSSGWPVLTNLNV</sequence>
<keyword evidence="5 7" id="KW-0378">Hydrolase</keyword>
<keyword evidence="12" id="KW-1185">Reference proteome</keyword>
<dbReference type="Gene3D" id="2.115.10.20">
    <property type="entry name" value="Glycosyl hydrolase domain, family 43"/>
    <property type="match status" value="1"/>
</dbReference>
<dbReference type="InParanoid" id="J4I948"/>
<evidence type="ECO:0000256" key="8">
    <source>
        <dbReference type="PIRSR" id="PIRSR606710-1"/>
    </source>
</evidence>
<feature type="chain" id="PRO_5003778478" description="Arabinan endo-1,5-alpha-L-arabinosidase" evidence="10">
    <location>
        <begin position="19"/>
        <end position="362"/>
    </location>
</feature>
<gene>
    <name evidence="11" type="ORF">FIBRA_02570</name>
</gene>
<evidence type="ECO:0000256" key="2">
    <source>
        <dbReference type="ARBA" id="ARBA00004834"/>
    </source>
</evidence>
<dbReference type="GeneID" id="24095447"/>
<accession>J4I948</accession>
<evidence type="ECO:0000256" key="4">
    <source>
        <dbReference type="ARBA" id="ARBA00012586"/>
    </source>
</evidence>
<feature type="site" description="Important for catalytic activity, responsible for pKa modulation of the active site Glu and correct orientation of both the proton donor and substrate" evidence="9">
    <location>
        <position position="172"/>
    </location>
</feature>
<organism evidence="11 12">
    <name type="scientific">Fibroporia radiculosa</name>
    <dbReference type="NCBI Taxonomy" id="599839"/>
    <lineage>
        <taxon>Eukaryota</taxon>
        <taxon>Fungi</taxon>
        <taxon>Dikarya</taxon>
        <taxon>Basidiomycota</taxon>
        <taxon>Agaricomycotina</taxon>
        <taxon>Agaricomycetes</taxon>
        <taxon>Polyporales</taxon>
        <taxon>Fibroporiaceae</taxon>
        <taxon>Fibroporia</taxon>
    </lineage>
</organism>
<proteinExistence type="inferred from homology"/>
<dbReference type="EMBL" id="HE796988">
    <property type="protein sequence ID" value="CCM00536.1"/>
    <property type="molecule type" value="Genomic_DNA"/>
</dbReference>
<dbReference type="EC" id="3.2.1.99" evidence="4 7"/>
<dbReference type="InterPro" id="IPR016840">
    <property type="entry name" value="Glyco_hydro_43_endo_a_Ara-ase"/>
</dbReference>
<dbReference type="InterPro" id="IPR006710">
    <property type="entry name" value="Glyco_hydro_43"/>
</dbReference>